<dbReference type="AlphaFoldDB" id="A0A4R6DP10"/>
<dbReference type="Proteomes" id="UP000295129">
    <property type="component" value="Unassembled WGS sequence"/>
</dbReference>
<proteinExistence type="predicted"/>
<gene>
    <name evidence="3" type="ORF">C7389_12642</name>
</gene>
<dbReference type="Gene3D" id="3.40.960.10">
    <property type="entry name" value="VSR Endonuclease"/>
    <property type="match status" value="1"/>
</dbReference>
<protein>
    <submittedName>
        <fullName evidence="3">Uncharacterized protein DUF559</fullName>
    </submittedName>
</protein>
<dbReference type="PANTHER" id="PTHR38590:SF1">
    <property type="entry name" value="BLL0828 PROTEIN"/>
    <property type="match status" value="1"/>
</dbReference>
<dbReference type="EMBL" id="SNVV01000026">
    <property type="protein sequence ID" value="TDN46735.1"/>
    <property type="molecule type" value="Genomic_DNA"/>
</dbReference>
<dbReference type="Pfam" id="PF04480">
    <property type="entry name" value="DUF559"/>
    <property type="match status" value="1"/>
</dbReference>
<evidence type="ECO:0000259" key="2">
    <source>
        <dbReference type="Pfam" id="PF04480"/>
    </source>
</evidence>
<dbReference type="SUPFAM" id="SSF52980">
    <property type="entry name" value="Restriction endonuclease-like"/>
    <property type="match status" value="1"/>
</dbReference>
<dbReference type="PANTHER" id="PTHR38590">
    <property type="entry name" value="BLL0828 PROTEIN"/>
    <property type="match status" value="1"/>
</dbReference>
<dbReference type="InterPro" id="IPR047216">
    <property type="entry name" value="Endonuclease_DUF559_bact"/>
</dbReference>
<dbReference type="InterPro" id="IPR011335">
    <property type="entry name" value="Restrct_endonuc-II-like"/>
</dbReference>
<dbReference type="InterPro" id="IPR007569">
    <property type="entry name" value="DUF559"/>
</dbReference>
<organism evidence="3 4">
    <name type="scientific">Azoarcus indigens</name>
    <dbReference type="NCBI Taxonomy" id="29545"/>
    <lineage>
        <taxon>Bacteria</taxon>
        <taxon>Pseudomonadati</taxon>
        <taxon>Pseudomonadota</taxon>
        <taxon>Betaproteobacteria</taxon>
        <taxon>Rhodocyclales</taxon>
        <taxon>Zoogloeaceae</taxon>
        <taxon>Azoarcus</taxon>
    </lineage>
</organism>
<feature type="domain" description="DUF559" evidence="2">
    <location>
        <begin position="20"/>
        <end position="74"/>
    </location>
</feature>
<keyword evidence="4" id="KW-1185">Reference proteome</keyword>
<evidence type="ECO:0000313" key="4">
    <source>
        <dbReference type="Proteomes" id="UP000295129"/>
    </source>
</evidence>
<feature type="region of interest" description="Disordered" evidence="1">
    <location>
        <begin position="1"/>
        <end position="20"/>
    </location>
</feature>
<evidence type="ECO:0000313" key="3">
    <source>
        <dbReference type="EMBL" id="TDN46735.1"/>
    </source>
</evidence>
<sequence>MVPPAGAPSGRAEVPPPAAARRVVELDGGQHNGSHHDERRDAWLQAQGYTVPRFWNDDVLIRADAVLSTIWTALEAPLDMRTN</sequence>
<name>A0A4R6DP10_9RHOO</name>
<reference evidence="3 4" key="1">
    <citation type="submission" date="2019-03" db="EMBL/GenBank/DDBJ databases">
        <title>Genomic Encyclopedia of Type Strains, Phase IV (KMG-IV): sequencing the most valuable type-strain genomes for metagenomic binning, comparative biology and taxonomic classification.</title>
        <authorList>
            <person name="Goeker M."/>
        </authorList>
    </citation>
    <scope>NUCLEOTIDE SEQUENCE [LARGE SCALE GENOMIC DNA]</scope>
    <source>
        <strain evidence="3 4">DSM 12121</strain>
    </source>
</reference>
<comment type="caution">
    <text evidence="3">The sequence shown here is derived from an EMBL/GenBank/DDBJ whole genome shotgun (WGS) entry which is preliminary data.</text>
</comment>
<evidence type="ECO:0000256" key="1">
    <source>
        <dbReference type="SAM" id="MobiDB-lite"/>
    </source>
</evidence>
<accession>A0A4R6DP10</accession>